<dbReference type="OrthoDB" id="4062651at2759"/>
<dbReference type="InterPro" id="IPR000719">
    <property type="entry name" value="Prot_kinase_dom"/>
</dbReference>
<dbReference type="Pfam" id="PF00069">
    <property type="entry name" value="Pkinase"/>
    <property type="match status" value="1"/>
</dbReference>
<dbReference type="SMART" id="SM00220">
    <property type="entry name" value="S_TKc"/>
    <property type="match status" value="1"/>
</dbReference>
<name>A0A7J6X1Z6_THATH</name>
<evidence type="ECO:0000313" key="14">
    <source>
        <dbReference type="EMBL" id="KAF5202402.1"/>
    </source>
</evidence>
<dbReference type="GO" id="GO:0005524">
    <property type="term" value="F:ATP binding"/>
    <property type="evidence" value="ECO:0007669"/>
    <property type="project" value="UniProtKB-KW"/>
</dbReference>
<evidence type="ECO:0000256" key="3">
    <source>
        <dbReference type="ARBA" id="ARBA00022679"/>
    </source>
</evidence>
<dbReference type="PROSITE" id="PS00108">
    <property type="entry name" value="PROTEIN_KINASE_ST"/>
    <property type="match status" value="1"/>
</dbReference>
<organism evidence="14 15">
    <name type="scientific">Thalictrum thalictroides</name>
    <name type="common">Rue-anemone</name>
    <name type="synonym">Anemone thalictroides</name>
    <dbReference type="NCBI Taxonomy" id="46969"/>
    <lineage>
        <taxon>Eukaryota</taxon>
        <taxon>Viridiplantae</taxon>
        <taxon>Streptophyta</taxon>
        <taxon>Embryophyta</taxon>
        <taxon>Tracheophyta</taxon>
        <taxon>Spermatophyta</taxon>
        <taxon>Magnoliopsida</taxon>
        <taxon>Ranunculales</taxon>
        <taxon>Ranunculaceae</taxon>
        <taxon>Thalictroideae</taxon>
        <taxon>Thalictrum</taxon>
    </lineage>
</organism>
<reference evidence="14 15" key="1">
    <citation type="submission" date="2020-06" db="EMBL/GenBank/DDBJ databases">
        <title>Transcriptomic and genomic resources for Thalictrum thalictroides and T. hernandezii: Facilitating candidate gene discovery in an emerging model plant lineage.</title>
        <authorList>
            <person name="Arias T."/>
            <person name="Riano-Pachon D.M."/>
            <person name="Di Stilio V.S."/>
        </authorList>
    </citation>
    <scope>NUCLEOTIDE SEQUENCE [LARGE SCALE GENOMIC DNA]</scope>
    <source>
        <strain evidence="15">cv. WT478/WT964</strain>
        <tissue evidence="14">Leaves</tissue>
    </source>
</reference>
<protein>
    <submittedName>
        <fullName evidence="14">Receptor-like protein kinase</fullName>
    </submittedName>
</protein>
<dbReference type="PROSITE" id="PS50011">
    <property type="entry name" value="PROTEIN_KINASE_DOM"/>
    <property type="match status" value="1"/>
</dbReference>
<evidence type="ECO:0000256" key="5">
    <source>
        <dbReference type="ARBA" id="ARBA00022729"/>
    </source>
</evidence>
<feature type="non-terminal residue" evidence="14">
    <location>
        <position position="1"/>
    </location>
</feature>
<evidence type="ECO:0000256" key="2">
    <source>
        <dbReference type="ARBA" id="ARBA00022527"/>
    </source>
</evidence>
<evidence type="ECO:0000256" key="8">
    <source>
        <dbReference type="ARBA" id="ARBA00022777"/>
    </source>
</evidence>
<keyword evidence="3" id="KW-0808">Transferase</keyword>
<keyword evidence="4" id="KW-0812">Transmembrane</keyword>
<keyword evidence="2" id="KW-0723">Serine/threonine-protein kinase</keyword>
<keyword evidence="5" id="KW-0732">Signal</keyword>
<evidence type="ECO:0000256" key="4">
    <source>
        <dbReference type="ARBA" id="ARBA00022692"/>
    </source>
</evidence>
<dbReference type="AlphaFoldDB" id="A0A7J6X1Z6"/>
<accession>A0A7J6X1Z6</accession>
<proteinExistence type="predicted"/>
<keyword evidence="14" id="KW-0675">Receptor</keyword>
<comment type="caution">
    <text evidence="14">The sequence shown here is derived from an EMBL/GenBank/DDBJ whole genome shotgun (WGS) entry which is preliminary data.</text>
</comment>
<dbReference type="SUPFAM" id="SSF56112">
    <property type="entry name" value="Protein kinase-like (PK-like)"/>
    <property type="match status" value="1"/>
</dbReference>
<keyword evidence="15" id="KW-1185">Reference proteome</keyword>
<dbReference type="PANTHER" id="PTHR47973">
    <property type="entry name" value="CYSTEINE-RICH RECEPTOR-LIKE PROTEIN KINASE 3"/>
    <property type="match status" value="1"/>
</dbReference>
<dbReference type="FunFam" id="1.10.510.10:FF:000129">
    <property type="entry name" value="cysteine-rich receptor-like protein kinase 10"/>
    <property type="match status" value="1"/>
</dbReference>
<dbReference type="Gene3D" id="1.10.510.10">
    <property type="entry name" value="Transferase(Phosphotransferase) domain 1"/>
    <property type="match status" value="1"/>
</dbReference>
<keyword evidence="8 14" id="KW-0418">Kinase</keyword>
<evidence type="ECO:0000256" key="10">
    <source>
        <dbReference type="ARBA" id="ARBA00022989"/>
    </source>
</evidence>
<dbReference type="Proteomes" id="UP000554482">
    <property type="component" value="Unassembled WGS sequence"/>
</dbReference>
<evidence type="ECO:0000313" key="15">
    <source>
        <dbReference type="Proteomes" id="UP000554482"/>
    </source>
</evidence>
<evidence type="ECO:0000259" key="13">
    <source>
        <dbReference type="PROSITE" id="PS50011"/>
    </source>
</evidence>
<dbReference type="InterPro" id="IPR011009">
    <property type="entry name" value="Kinase-like_dom_sf"/>
</dbReference>
<dbReference type="GO" id="GO:0004674">
    <property type="term" value="F:protein serine/threonine kinase activity"/>
    <property type="evidence" value="ECO:0007669"/>
    <property type="project" value="UniProtKB-KW"/>
</dbReference>
<keyword evidence="7" id="KW-0547">Nucleotide-binding</keyword>
<keyword evidence="6" id="KW-0677">Repeat</keyword>
<dbReference type="GO" id="GO:0006950">
    <property type="term" value="P:response to stress"/>
    <property type="evidence" value="ECO:0007669"/>
    <property type="project" value="UniProtKB-ARBA"/>
</dbReference>
<dbReference type="InterPro" id="IPR052059">
    <property type="entry name" value="CR_Ser/Thr_kinase"/>
</dbReference>
<gene>
    <name evidence="14" type="ORF">FRX31_008015</name>
</gene>
<keyword evidence="11" id="KW-0472">Membrane</keyword>
<dbReference type="InterPro" id="IPR008271">
    <property type="entry name" value="Ser/Thr_kinase_AS"/>
</dbReference>
<keyword evidence="12" id="KW-0325">Glycoprotein</keyword>
<dbReference type="EMBL" id="JABWDY010008170">
    <property type="protein sequence ID" value="KAF5202402.1"/>
    <property type="molecule type" value="Genomic_DNA"/>
</dbReference>
<keyword evidence="10" id="KW-1133">Transmembrane helix</keyword>
<dbReference type="GO" id="GO:0016020">
    <property type="term" value="C:membrane"/>
    <property type="evidence" value="ECO:0007669"/>
    <property type="project" value="UniProtKB-SubCell"/>
</dbReference>
<keyword evidence="9" id="KW-0067">ATP-binding</keyword>
<evidence type="ECO:0000256" key="7">
    <source>
        <dbReference type="ARBA" id="ARBA00022741"/>
    </source>
</evidence>
<sequence>MSLLLDKSKSALLDWPKRFNIIVGIARGLLYLHEDSQVRIIHRDIKASNILLDEQMNPKISDFGLARLFPDEISQLRTRRIAGTFGYMAPEYAVRGLLSAKSDVFSFGVVILEIISGRKNYDSTLDEPEQELLNLIWTLRESGRLMEMVDVTVGSFPQQELLKCIQIGLLCCQENIQDRPTMSSVALMLSEGSVTTFLPGRLAYLGSTVGKSAKQGFPLEIQNPVVLEIRIMLLIQLLDWQKLIILVWNLQ</sequence>
<feature type="domain" description="Protein kinase" evidence="13">
    <location>
        <begin position="1"/>
        <end position="198"/>
    </location>
</feature>
<evidence type="ECO:0000256" key="1">
    <source>
        <dbReference type="ARBA" id="ARBA00004167"/>
    </source>
</evidence>
<evidence type="ECO:0000256" key="6">
    <source>
        <dbReference type="ARBA" id="ARBA00022737"/>
    </source>
</evidence>
<evidence type="ECO:0000256" key="12">
    <source>
        <dbReference type="ARBA" id="ARBA00023180"/>
    </source>
</evidence>
<evidence type="ECO:0000256" key="9">
    <source>
        <dbReference type="ARBA" id="ARBA00022840"/>
    </source>
</evidence>
<comment type="subcellular location">
    <subcellularLocation>
        <location evidence="1">Membrane</location>
        <topology evidence="1">Single-pass membrane protein</topology>
    </subcellularLocation>
</comment>
<evidence type="ECO:0000256" key="11">
    <source>
        <dbReference type="ARBA" id="ARBA00023136"/>
    </source>
</evidence>